<name>A0ABC8S5L6_9AQUA</name>
<dbReference type="Gene3D" id="3.30.40.10">
    <property type="entry name" value="Zinc/RING finger domain, C3HC4 (zinc finger)"/>
    <property type="match status" value="1"/>
</dbReference>
<reference evidence="2 3" key="1">
    <citation type="submission" date="2024-02" db="EMBL/GenBank/DDBJ databases">
        <authorList>
            <person name="Vignale AGUSTIN F."/>
            <person name="Sosa J E."/>
            <person name="Modenutti C."/>
        </authorList>
    </citation>
    <scope>NUCLEOTIDE SEQUENCE [LARGE SCALE GENOMIC DNA]</scope>
</reference>
<dbReference type="AlphaFoldDB" id="A0ABC8S5L6"/>
<gene>
    <name evidence="2" type="ORF">ILEXP_LOCUS19682</name>
</gene>
<evidence type="ECO:0000313" key="2">
    <source>
        <dbReference type="EMBL" id="CAK9151511.1"/>
    </source>
</evidence>
<dbReference type="PANTHER" id="PTHR15898:SF15">
    <property type="entry name" value="E3 UBIQUITIN-PROTEIN LIGASE PRT1-LIKE"/>
    <property type="match status" value="1"/>
</dbReference>
<dbReference type="PANTHER" id="PTHR15898">
    <property type="entry name" value="BIFUNCTIONAL APOPTOSIS REGULATOR"/>
    <property type="match status" value="1"/>
</dbReference>
<accession>A0ABC8S5L6</accession>
<dbReference type="EMBL" id="CAUOFW020002148">
    <property type="protein sequence ID" value="CAK9151511.1"/>
    <property type="molecule type" value="Genomic_DNA"/>
</dbReference>
<feature type="region of interest" description="Disordered" evidence="1">
    <location>
        <begin position="1"/>
        <end position="22"/>
    </location>
</feature>
<organism evidence="2 3">
    <name type="scientific">Ilex paraguariensis</name>
    <name type="common">yerba mate</name>
    <dbReference type="NCBI Taxonomy" id="185542"/>
    <lineage>
        <taxon>Eukaryota</taxon>
        <taxon>Viridiplantae</taxon>
        <taxon>Streptophyta</taxon>
        <taxon>Embryophyta</taxon>
        <taxon>Tracheophyta</taxon>
        <taxon>Spermatophyta</taxon>
        <taxon>Magnoliopsida</taxon>
        <taxon>eudicotyledons</taxon>
        <taxon>Gunneridae</taxon>
        <taxon>Pentapetalae</taxon>
        <taxon>asterids</taxon>
        <taxon>campanulids</taxon>
        <taxon>Aquifoliales</taxon>
        <taxon>Aquifoliaceae</taxon>
        <taxon>Ilex</taxon>
    </lineage>
</organism>
<keyword evidence="3" id="KW-1185">Reference proteome</keyword>
<evidence type="ECO:0000256" key="1">
    <source>
        <dbReference type="SAM" id="MobiDB-lite"/>
    </source>
</evidence>
<dbReference type="InterPro" id="IPR013083">
    <property type="entry name" value="Znf_RING/FYVE/PHD"/>
</dbReference>
<proteinExistence type="predicted"/>
<sequence>MTTLDREEHAGIGSEEKNSSKRTVMENLEKEFAEIAVEEEFPDEFQCCVCLDLLYKPVVLGKRALQKLQIGRCFFTKFSSLISLFAGCGHLSCFWCVFKAMDSWQESHCPSLKTEGSKKGAYISRITFSLETMVEEGRASILTLCSSVTLSSNSGELHERLRHTACQSLPKRFDFNELEHILK</sequence>
<dbReference type="Proteomes" id="UP001642360">
    <property type="component" value="Unassembled WGS sequence"/>
</dbReference>
<protein>
    <submittedName>
        <fullName evidence="2">Uncharacterized protein</fullName>
    </submittedName>
</protein>
<comment type="caution">
    <text evidence="2">The sequence shown here is derived from an EMBL/GenBank/DDBJ whole genome shotgun (WGS) entry which is preliminary data.</text>
</comment>
<evidence type="ECO:0000313" key="3">
    <source>
        <dbReference type="Proteomes" id="UP001642360"/>
    </source>
</evidence>